<keyword evidence="3" id="KW-1185">Reference proteome</keyword>
<gene>
    <name evidence="2" type="ORF">HJG63_010833</name>
</gene>
<feature type="compositionally biased region" description="Low complexity" evidence="1">
    <location>
        <begin position="92"/>
        <end position="106"/>
    </location>
</feature>
<feature type="region of interest" description="Disordered" evidence="1">
    <location>
        <begin position="1"/>
        <end position="115"/>
    </location>
</feature>
<organism evidence="2 3">
    <name type="scientific">Rousettus aegyptiacus</name>
    <name type="common">Egyptian fruit bat</name>
    <name type="synonym">Pteropus aegyptiacus</name>
    <dbReference type="NCBI Taxonomy" id="9407"/>
    <lineage>
        <taxon>Eukaryota</taxon>
        <taxon>Metazoa</taxon>
        <taxon>Chordata</taxon>
        <taxon>Craniata</taxon>
        <taxon>Vertebrata</taxon>
        <taxon>Euteleostomi</taxon>
        <taxon>Mammalia</taxon>
        <taxon>Eutheria</taxon>
        <taxon>Laurasiatheria</taxon>
        <taxon>Chiroptera</taxon>
        <taxon>Yinpterochiroptera</taxon>
        <taxon>Pteropodoidea</taxon>
        <taxon>Pteropodidae</taxon>
        <taxon>Rousettinae</taxon>
        <taxon>Rousettus</taxon>
    </lineage>
</organism>
<accession>A0A7J8IM96</accession>
<dbReference type="AlphaFoldDB" id="A0A7J8IM96"/>
<protein>
    <submittedName>
        <fullName evidence="2">Uncharacterized protein</fullName>
    </submittedName>
</protein>
<proteinExistence type="predicted"/>
<sequence>MCGPTARPHAQVRPSPRRRGSGSGGQSPPCSLAFLTPVRSSRQHLSGNTTNETRTASTRRLRKRRAPRPLSDWRVPGRHAPRPRVRATAWLRGPFAGAPPGQGQRAAEQEKFTQQAPDWTLGRVCLQGRPRRVSGNLGFGRAPPAPDP</sequence>
<evidence type="ECO:0000313" key="3">
    <source>
        <dbReference type="Proteomes" id="UP000593571"/>
    </source>
</evidence>
<feature type="compositionally biased region" description="Basic residues" evidence="1">
    <location>
        <begin position="57"/>
        <end position="67"/>
    </location>
</feature>
<dbReference type="Proteomes" id="UP000593571">
    <property type="component" value="Unassembled WGS sequence"/>
</dbReference>
<name>A0A7J8IM96_ROUAE</name>
<feature type="compositionally biased region" description="Basic residues" evidence="1">
    <location>
        <begin position="76"/>
        <end position="85"/>
    </location>
</feature>
<reference evidence="2 3" key="1">
    <citation type="journal article" date="2020" name="Nature">
        <title>Six reference-quality genomes reveal evolution of bat adaptations.</title>
        <authorList>
            <person name="Jebb D."/>
            <person name="Huang Z."/>
            <person name="Pippel M."/>
            <person name="Hughes G.M."/>
            <person name="Lavrichenko K."/>
            <person name="Devanna P."/>
            <person name="Winkler S."/>
            <person name="Jermiin L.S."/>
            <person name="Skirmuntt E.C."/>
            <person name="Katzourakis A."/>
            <person name="Burkitt-Gray L."/>
            <person name="Ray D.A."/>
            <person name="Sullivan K.A.M."/>
            <person name="Roscito J.G."/>
            <person name="Kirilenko B.M."/>
            <person name="Davalos L.M."/>
            <person name="Corthals A.P."/>
            <person name="Power M.L."/>
            <person name="Jones G."/>
            <person name="Ransome R.D."/>
            <person name="Dechmann D.K.N."/>
            <person name="Locatelli A.G."/>
            <person name="Puechmaille S.J."/>
            <person name="Fedrigo O."/>
            <person name="Jarvis E.D."/>
            <person name="Hiller M."/>
            <person name="Vernes S.C."/>
            <person name="Myers E.W."/>
            <person name="Teeling E.C."/>
        </authorList>
    </citation>
    <scope>NUCLEOTIDE SEQUENCE [LARGE SCALE GENOMIC DNA]</scope>
    <source>
        <strain evidence="2">MRouAeg1</strain>
        <tissue evidence="2">Muscle</tissue>
    </source>
</reference>
<dbReference type="EMBL" id="JACASE010000003">
    <property type="protein sequence ID" value="KAF6485704.1"/>
    <property type="molecule type" value="Genomic_DNA"/>
</dbReference>
<evidence type="ECO:0000256" key="1">
    <source>
        <dbReference type="SAM" id="MobiDB-lite"/>
    </source>
</evidence>
<feature type="compositionally biased region" description="Polar residues" evidence="1">
    <location>
        <begin position="38"/>
        <end position="53"/>
    </location>
</feature>
<comment type="caution">
    <text evidence="2">The sequence shown here is derived from an EMBL/GenBank/DDBJ whole genome shotgun (WGS) entry which is preliminary data.</text>
</comment>
<evidence type="ECO:0000313" key="2">
    <source>
        <dbReference type="EMBL" id="KAF6485704.1"/>
    </source>
</evidence>